<dbReference type="GO" id="GO:0008270">
    <property type="term" value="F:zinc ion binding"/>
    <property type="evidence" value="ECO:0007669"/>
    <property type="project" value="UniProtKB-KW"/>
</dbReference>
<evidence type="ECO:0000256" key="4">
    <source>
        <dbReference type="PROSITE-ProRule" id="PRU00325"/>
    </source>
</evidence>
<evidence type="ECO:0000259" key="7">
    <source>
        <dbReference type="PROSITE" id="PS50966"/>
    </source>
</evidence>
<keyword evidence="6" id="KW-0812">Transmembrane</keyword>
<feature type="compositionally biased region" description="Basic residues" evidence="5">
    <location>
        <begin position="87"/>
        <end position="99"/>
    </location>
</feature>
<evidence type="ECO:0000256" key="6">
    <source>
        <dbReference type="SAM" id="Phobius"/>
    </source>
</evidence>
<feature type="region of interest" description="Disordered" evidence="5">
    <location>
        <begin position="82"/>
        <end position="107"/>
    </location>
</feature>
<comment type="caution">
    <text evidence="8">The sequence shown here is derived from an EMBL/GenBank/DDBJ whole genome shotgun (WGS) entry which is preliminary data.</text>
</comment>
<dbReference type="Proteomes" id="UP000289738">
    <property type="component" value="Chromosome A06"/>
</dbReference>
<keyword evidence="2 4" id="KW-0863">Zinc-finger</keyword>
<reference evidence="8 9" key="1">
    <citation type="submission" date="2019-01" db="EMBL/GenBank/DDBJ databases">
        <title>Sequencing of cultivated peanut Arachis hypogaea provides insights into genome evolution and oil improvement.</title>
        <authorList>
            <person name="Chen X."/>
        </authorList>
    </citation>
    <scope>NUCLEOTIDE SEQUENCE [LARGE SCALE GENOMIC DNA]</scope>
    <source>
        <strain evidence="9">cv. Fuhuasheng</strain>
        <tissue evidence="8">Leaves</tissue>
    </source>
</reference>
<evidence type="ECO:0000256" key="3">
    <source>
        <dbReference type="ARBA" id="ARBA00022833"/>
    </source>
</evidence>
<name>A0A445CP36_ARAHY</name>
<evidence type="ECO:0000256" key="2">
    <source>
        <dbReference type="ARBA" id="ARBA00022771"/>
    </source>
</evidence>
<evidence type="ECO:0000313" key="8">
    <source>
        <dbReference type="EMBL" id="RYR52701.1"/>
    </source>
</evidence>
<dbReference type="PANTHER" id="PTHR31973">
    <property type="entry name" value="POLYPROTEIN, PUTATIVE-RELATED"/>
    <property type="match status" value="1"/>
</dbReference>
<dbReference type="PROSITE" id="PS50966">
    <property type="entry name" value="ZF_SWIM"/>
    <property type="match status" value="1"/>
</dbReference>
<dbReference type="InterPro" id="IPR006564">
    <property type="entry name" value="Znf_PMZ"/>
</dbReference>
<protein>
    <recommendedName>
        <fullName evidence="7">SWIM-type domain-containing protein</fullName>
    </recommendedName>
</protein>
<sequence length="165" mass="19288">MCGLDKFVLDLAAVECSCRKWQMSGIPCSHAINCISFKGLDLESYVNDFYKKDAYLKCYHEMIHPLNGSDLSERTQYNDVMPPPYRRSSHRPVKKRKRGLGNEENKSQNYLSRRGQIQRYSNYGAVRHKKGGCKSLRIVYMLLCSRVYFILCYVYILLIIYVFNS</sequence>
<feature type="transmembrane region" description="Helical" evidence="6">
    <location>
        <begin position="138"/>
        <end position="163"/>
    </location>
</feature>
<keyword evidence="6" id="KW-0472">Membrane</keyword>
<organism evidence="8 9">
    <name type="scientific">Arachis hypogaea</name>
    <name type="common">Peanut</name>
    <dbReference type="NCBI Taxonomy" id="3818"/>
    <lineage>
        <taxon>Eukaryota</taxon>
        <taxon>Viridiplantae</taxon>
        <taxon>Streptophyta</taxon>
        <taxon>Embryophyta</taxon>
        <taxon>Tracheophyta</taxon>
        <taxon>Spermatophyta</taxon>
        <taxon>Magnoliopsida</taxon>
        <taxon>eudicotyledons</taxon>
        <taxon>Gunneridae</taxon>
        <taxon>Pentapetalae</taxon>
        <taxon>rosids</taxon>
        <taxon>fabids</taxon>
        <taxon>Fabales</taxon>
        <taxon>Fabaceae</taxon>
        <taxon>Papilionoideae</taxon>
        <taxon>50 kb inversion clade</taxon>
        <taxon>dalbergioids sensu lato</taxon>
        <taxon>Dalbergieae</taxon>
        <taxon>Pterocarpus clade</taxon>
        <taxon>Arachis</taxon>
    </lineage>
</organism>
<keyword evidence="1" id="KW-0479">Metal-binding</keyword>
<dbReference type="PANTHER" id="PTHR31973:SF187">
    <property type="entry name" value="MUTATOR TRANSPOSASE MUDRA PROTEIN"/>
    <property type="match status" value="1"/>
</dbReference>
<keyword evidence="6" id="KW-1133">Transmembrane helix</keyword>
<evidence type="ECO:0000256" key="5">
    <source>
        <dbReference type="SAM" id="MobiDB-lite"/>
    </source>
</evidence>
<keyword evidence="9" id="KW-1185">Reference proteome</keyword>
<accession>A0A445CP36</accession>
<keyword evidence="3" id="KW-0862">Zinc</keyword>
<feature type="domain" description="SWIM-type" evidence="7">
    <location>
        <begin position="7"/>
        <end position="39"/>
    </location>
</feature>
<proteinExistence type="predicted"/>
<dbReference type="STRING" id="3818.A0A445CP36"/>
<dbReference type="EMBL" id="SDMP01000006">
    <property type="protein sequence ID" value="RYR52701.1"/>
    <property type="molecule type" value="Genomic_DNA"/>
</dbReference>
<dbReference type="SMART" id="SM00575">
    <property type="entry name" value="ZnF_PMZ"/>
    <property type="match status" value="1"/>
</dbReference>
<dbReference type="InterPro" id="IPR007527">
    <property type="entry name" value="Znf_SWIM"/>
</dbReference>
<dbReference type="Pfam" id="PF04434">
    <property type="entry name" value="SWIM"/>
    <property type="match status" value="1"/>
</dbReference>
<dbReference type="AlphaFoldDB" id="A0A445CP36"/>
<evidence type="ECO:0000313" key="9">
    <source>
        <dbReference type="Proteomes" id="UP000289738"/>
    </source>
</evidence>
<gene>
    <name evidence="8" type="ORF">Ahy_A06g027593</name>
</gene>
<evidence type="ECO:0000256" key="1">
    <source>
        <dbReference type="ARBA" id="ARBA00022723"/>
    </source>
</evidence>